<sequence>MLHVELITFIVKYPLKKILPHKILEEILEAENYYAFLQSTINLVNQLWNPFMNSLQSNHDWNLDSFQFASDIWRLKRNE</sequence>
<organism evidence="2 3">
    <name type="scientific">Schistosoma mattheei</name>
    <dbReference type="NCBI Taxonomy" id="31246"/>
    <lineage>
        <taxon>Eukaryota</taxon>
        <taxon>Metazoa</taxon>
        <taxon>Spiralia</taxon>
        <taxon>Lophotrochozoa</taxon>
        <taxon>Platyhelminthes</taxon>
        <taxon>Trematoda</taxon>
        <taxon>Digenea</taxon>
        <taxon>Strigeidida</taxon>
        <taxon>Schistosomatoidea</taxon>
        <taxon>Schistosomatidae</taxon>
        <taxon>Schistosoma</taxon>
    </lineage>
</organism>
<dbReference type="Proteomes" id="UP000050791">
    <property type="component" value="Unassembled WGS sequence"/>
</dbReference>
<dbReference type="WBParaSite" id="SMTH1_77240.1">
    <property type="protein sequence ID" value="SMTH1_77240.1"/>
    <property type="gene ID" value="SMTH1_77240"/>
</dbReference>
<feature type="domain" description="Root UVB sensitive protein C-terminal" evidence="1">
    <location>
        <begin position="31"/>
        <end position="76"/>
    </location>
</feature>
<evidence type="ECO:0000259" key="1">
    <source>
        <dbReference type="Pfam" id="PF24160"/>
    </source>
</evidence>
<dbReference type="Pfam" id="PF24160">
    <property type="entry name" value="UVB_sens_C"/>
    <property type="match status" value="1"/>
</dbReference>
<name>A0AA85BTI9_9TREM</name>
<accession>A0AA85BTI9</accession>
<evidence type="ECO:0000313" key="2">
    <source>
        <dbReference type="Proteomes" id="UP000050791"/>
    </source>
</evidence>
<evidence type="ECO:0000313" key="3">
    <source>
        <dbReference type="WBParaSite" id="SMTH1_77240.1"/>
    </source>
</evidence>
<reference evidence="3" key="1">
    <citation type="submission" date="2023-11" db="UniProtKB">
        <authorList>
            <consortium name="WormBaseParasite"/>
        </authorList>
    </citation>
    <scope>IDENTIFICATION</scope>
</reference>
<protein>
    <recommendedName>
        <fullName evidence="1">Root UVB sensitive protein C-terminal domain-containing protein</fullName>
    </recommendedName>
</protein>
<dbReference type="AlphaFoldDB" id="A0AA85BTI9"/>
<proteinExistence type="predicted"/>
<dbReference type="InterPro" id="IPR055412">
    <property type="entry name" value="UVB_sens_C"/>
</dbReference>